<protein>
    <recommendedName>
        <fullName evidence="4">Lipoprotein</fullName>
    </recommendedName>
</protein>
<reference evidence="2 3" key="1">
    <citation type="submission" date="2016-08" db="EMBL/GenBank/DDBJ databases">
        <title>Draft genome sequence of Candidatus Piscirickettsia litoralis, from seawater.</title>
        <authorList>
            <person name="Wan X."/>
            <person name="Lee A.J."/>
            <person name="Hou S."/>
            <person name="Donachie S.P."/>
        </authorList>
    </citation>
    <scope>NUCLEOTIDE SEQUENCE [LARGE SCALE GENOMIC DNA]</scope>
    <source>
        <strain evidence="2 3">Y2</strain>
    </source>
</reference>
<gene>
    <name evidence="2" type="ORF">BGC07_06285</name>
</gene>
<evidence type="ECO:0000256" key="1">
    <source>
        <dbReference type="SAM" id="SignalP"/>
    </source>
</evidence>
<comment type="caution">
    <text evidence="2">The sequence shown here is derived from an EMBL/GenBank/DDBJ whole genome shotgun (WGS) entry which is preliminary data.</text>
</comment>
<feature type="chain" id="PRO_5046718597" description="Lipoprotein" evidence="1">
    <location>
        <begin position="20"/>
        <end position="251"/>
    </location>
</feature>
<keyword evidence="3" id="KW-1185">Reference proteome</keyword>
<evidence type="ECO:0000313" key="2">
    <source>
        <dbReference type="EMBL" id="ODN44015.1"/>
    </source>
</evidence>
<evidence type="ECO:0000313" key="3">
    <source>
        <dbReference type="Proteomes" id="UP000094329"/>
    </source>
</evidence>
<name>A0ABX3A8V8_9GAMM</name>
<proteinExistence type="predicted"/>
<dbReference type="EMBL" id="MDTU01000001">
    <property type="protein sequence ID" value="ODN44015.1"/>
    <property type="molecule type" value="Genomic_DNA"/>
</dbReference>
<evidence type="ECO:0008006" key="4">
    <source>
        <dbReference type="Google" id="ProtNLM"/>
    </source>
</evidence>
<sequence>MRYLILTVAVLLLVGCAGNVSRTAPYQNAHIYACPNELSSLCYSTAVAPSRQWYQSQTLSFEIPKSFENPLRQGKLVMQEYYVPLLGHKHEFAGPVLVPLALKQTKVIRLENFTDQELNIMSLHLLTTLQPSQDLSSILDKIQRNPADYFGNAATRSVLLLASEKMPFVSSAAVKNNLIKSAHLIYVLVGLKLYNGNEGYLLYSLARLPIKPPFVLTVEQKLYSESERALRKVIAGKFKVTRELINSVRLN</sequence>
<dbReference type="Proteomes" id="UP000094329">
    <property type="component" value="Unassembled WGS sequence"/>
</dbReference>
<keyword evidence="1" id="KW-0732">Signal</keyword>
<dbReference type="PROSITE" id="PS51257">
    <property type="entry name" value="PROKAR_LIPOPROTEIN"/>
    <property type="match status" value="1"/>
</dbReference>
<accession>A0ABX3A8V8</accession>
<feature type="signal peptide" evidence="1">
    <location>
        <begin position="1"/>
        <end position="19"/>
    </location>
</feature>
<organism evidence="2 3">
    <name type="scientific">Piscirickettsia litoralis</name>
    <dbReference type="NCBI Taxonomy" id="1891921"/>
    <lineage>
        <taxon>Bacteria</taxon>
        <taxon>Pseudomonadati</taxon>
        <taxon>Pseudomonadota</taxon>
        <taxon>Gammaproteobacteria</taxon>
        <taxon>Thiotrichales</taxon>
        <taxon>Piscirickettsiaceae</taxon>
        <taxon>Piscirickettsia</taxon>
    </lineage>
</organism>